<protein>
    <submittedName>
        <fullName evidence="4">AAA family ATPase</fullName>
    </submittedName>
</protein>
<evidence type="ECO:0000313" key="4">
    <source>
        <dbReference type="EMBL" id="UXH31780.1"/>
    </source>
</evidence>
<feature type="domain" description="CobB/CobQ-like glutamine amidotransferase" evidence="3">
    <location>
        <begin position="40"/>
        <end position="197"/>
    </location>
</feature>
<dbReference type="GeneID" id="75105636"/>
<dbReference type="Pfam" id="PF07685">
    <property type="entry name" value="GATase_3"/>
    <property type="match status" value="1"/>
</dbReference>
<dbReference type="InterPro" id="IPR011698">
    <property type="entry name" value="GATase_3"/>
</dbReference>
<organism evidence="4">
    <name type="scientific">Methanothermobacter wolfeii</name>
    <name type="common">Methanobacterium wolfei</name>
    <dbReference type="NCBI Taxonomy" id="145261"/>
    <lineage>
        <taxon>Archaea</taxon>
        <taxon>Methanobacteriati</taxon>
        <taxon>Methanobacteriota</taxon>
        <taxon>Methanomada group</taxon>
        <taxon>Methanobacteria</taxon>
        <taxon>Methanobacteriales</taxon>
        <taxon>Methanobacteriaceae</taxon>
        <taxon>Methanothermobacter</taxon>
    </lineage>
</organism>
<evidence type="ECO:0000259" key="3">
    <source>
        <dbReference type="Pfam" id="PF07685"/>
    </source>
</evidence>
<dbReference type="PANTHER" id="PTHR43873:SF1">
    <property type="entry name" value="COBYRINATE A,C-DIAMIDE SYNTHASE"/>
    <property type="match status" value="1"/>
</dbReference>
<dbReference type="PROSITE" id="PS51273">
    <property type="entry name" value="GATASE_TYPE_1"/>
    <property type="match status" value="1"/>
</dbReference>
<evidence type="ECO:0000256" key="2">
    <source>
        <dbReference type="ARBA" id="ARBA00022962"/>
    </source>
</evidence>
<dbReference type="RefSeq" id="WP_261599623.1">
    <property type="nucleotide sequence ID" value="NZ_CP104550.1"/>
</dbReference>
<gene>
    <name evidence="4" type="ORF">N5910_00250</name>
</gene>
<proteinExistence type="predicted"/>
<dbReference type="Pfam" id="PF13500">
    <property type="entry name" value="AAA_26"/>
    <property type="match status" value="1"/>
</dbReference>
<keyword evidence="1" id="KW-0169">Cobalamin biosynthesis</keyword>
<dbReference type="GO" id="GO:0009236">
    <property type="term" value="P:cobalamin biosynthetic process"/>
    <property type="evidence" value="ECO:0007669"/>
    <property type="project" value="UniProtKB-KW"/>
</dbReference>
<dbReference type="InterPro" id="IPR027417">
    <property type="entry name" value="P-loop_NTPase"/>
</dbReference>
<reference evidence="4" key="1">
    <citation type="submission" date="2022-09" db="EMBL/GenBank/DDBJ databases">
        <title>Characterization of three MwoI isoschizomers from sequenced genome and metagenomes.</title>
        <authorList>
            <person name="Fomenkov A."/>
            <person name="Xu S.Y."/>
            <person name="Roberts R.J."/>
        </authorList>
    </citation>
    <scope>NUCLEOTIDE SEQUENCE</scope>
    <source>
        <strain evidence="4">DSM 2970</strain>
    </source>
</reference>
<dbReference type="Gene3D" id="3.40.50.300">
    <property type="entry name" value="P-loop containing nucleotide triphosphate hydrolases"/>
    <property type="match status" value="1"/>
</dbReference>
<name>A0A9E7RT12_METWO</name>
<dbReference type="SUPFAM" id="SSF52540">
    <property type="entry name" value="P-loop containing nucleoside triphosphate hydrolases"/>
    <property type="match status" value="1"/>
</dbReference>
<dbReference type="Gene3D" id="3.40.50.880">
    <property type="match status" value="1"/>
</dbReference>
<dbReference type="InterPro" id="IPR004484">
    <property type="entry name" value="CbiA/CobB_synth"/>
</dbReference>
<keyword evidence="2" id="KW-0315">Glutamine amidotransferase</keyword>
<dbReference type="GO" id="GO:0005524">
    <property type="term" value="F:ATP binding"/>
    <property type="evidence" value="ECO:0007669"/>
    <property type="project" value="UniProtKB-KW"/>
</dbReference>
<dbReference type="InterPro" id="IPR029062">
    <property type="entry name" value="Class_I_gatase-like"/>
</dbReference>
<dbReference type="GO" id="GO:0042242">
    <property type="term" value="F:cobyrinic acid a,c-diamide synthase activity"/>
    <property type="evidence" value="ECO:0007669"/>
    <property type="project" value="InterPro"/>
</dbReference>
<dbReference type="Proteomes" id="UP001065373">
    <property type="component" value="Chromosome"/>
</dbReference>
<dbReference type="PANTHER" id="PTHR43873">
    <property type="entry name" value="COBYRINATE A,C-DIAMIDE SYNTHASE"/>
    <property type="match status" value="1"/>
</dbReference>
<sequence length="495" mass="54274">MRIGLAYLRGSVPAFETFGFLPTDIVGDNGLVDGTRAHRVLDGIIIPGGSIVESGSLSRELATEIRMMASSGKFVLGICSGFQVLARKTDIGRKSPCPIYREGLGLLDVSFHPMISNDRVEARITGECFLTRDLMGETVTGFHCHTYGEIRGDADEIMRSIIRRADYRDTTLEVTSGVCSDDGNIAGTMVHGCLDENPAMVENILRFLDADHEDRERIMESNRELRRKIRSQIGITGEKVTENPQRKSSDVPPVLMIASTGSDSGKTFILTGLAGALRRRGLRVGVMKVGPDVRDIVPALYLVKEPMEKHSSIRIGHLGWMDLQDVLESIRGRGYDIVLVEGVMSILTGLLNERTPYSGAEIAAAAGIPVILVAGCSKGGIESAVVDLQAHIDVLEAMGIQVPHTILNRVYDMDIAERASHGRFMTIPRVEMKERGGTPEVEIKLEDFCIMAMNTIEENLDIESIISSAKKPDFRGYLTPDEIQGIFKKINHPPE</sequence>
<dbReference type="EMBL" id="CP104550">
    <property type="protein sequence ID" value="UXH31780.1"/>
    <property type="molecule type" value="Genomic_DNA"/>
</dbReference>
<dbReference type="SUPFAM" id="SSF52317">
    <property type="entry name" value="Class I glutamine amidotransferase-like"/>
    <property type="match status" value="1"/>
</dbReference>
<accession>A0A9E7RT12</accession>
<dbReference type="NCBIfam" id="NF004921">
    <property type="entry name" value="PRK06278.1"/>
    <property type="match status" value="1"/>
</dbReference>
<dbReference type="AlphaFoldDB" id="A0A9E7RT12"/>
<evidence type="ECO:0000256" key="1">
    <source>
        <dbReference type="ARBA" id="ARBA00022573"/>
    </source>
</evidence>